<dbReference type="SMART" id="SM00086">
    <property type="entry name" value="PAC"/>
    <property type="match status" value="1"/>
</dbReference>
<evidence type="ECO:0000256" key="1">
    <source>
        <dbReference type="ARBA" id="ARBA00023015"/>
    </source>
</evidence>
<keyword evidence="8" id="KW-1185">Reference proteome</keyword>
<evidence type="ECO:0000313" key="7">
    <source>
        <dbReference type="EMBL" id="MRH41149.1"/>
    </source>
</evidence>
<dbReference type="Gene3D" id="3.30.70.270">
    <property type="match status" value="1"/>
</dbReference>
<dbReference type="SUPFAM" id="SSF55073">
    <property type="entry name" value="Nucleotide cyclase"/>
    <property type="match status" value="1"/>
</dbReference>
<protein>
    <submittedName>
        <fullName evidence="7">EAL domain-containing protein</fullName>
    </submittedName>
</protein>
<evidence type="ECO:0000259" key="5">
    <source>
        <dbReference type="PROSITE" id="PS50883"/>
    </source>
</evidence>
<dbReference type="InterPro" id="IPR000014">
    <property type="entry name" value="PAS"/>
</dbReference>
<dbReference type="GO" id="GO:0003677">
    <property type="term" value="F:DNA binding"/>
    <property type="evidence" value="ECO:0007669"/>
    <property type="project" value="UniProtKB-KW"/>
</dbReference>
<evidence type="ECO:0000256" key="2">
    <source>
        <dbReference type="ARBA" id="ARBA00023125"/>
    </source>
</evidence>
<dbReference type="PANTHER" id="PTHR44757">
    <property type="entry name" value="DIGUANYLATE CYCLASE DGCP"/>
    <property type="match status" value="1"/>
</dbReference>
<dbReference type="SUPFAM" id="SSF53822">
    <property type="entry name" value="Periplasmic binding protein-like I"/>
    <property type="match status" value="1"/>
</dbReference>
<dbReference type="InterPro" id="IPR052155">
    <property type="entry name" value="Biofilm_reg_signaling"/>
</dbReference>
<dbReference type="Pfam" id="PF00990">
    <property type="entry name" value="GGDEF"/>
    <property type="match status" value="1"/>
</dbReference>
<comment type="caution">
    <text evidence="7">The sequence shown here is derived from an EMBL/GenBank/DDBJ whole genome shotgun (WGS) entry which is preliminary data.</text>
</comment>
<dbReference type="EMBL" id="WJNG01000001">
    <property type="protein sequence ID" value="MRH41149.1"/>
    <property type="molecule type" value="Genomic_DNA"/>
</dbReference>
<dbReference type="AlphaFoldDB" id="A0A6A8DBC1"/>
<dbReference type="CDD" id="cd01948">
    <property type="entry name" value="EAL"/>
    <property type="match status" value="1"/>
</dbReference>
<dbReference type="InterPro" id="IPR001633">
    <property type="entry name" value="EAL_dom"/>
</dbReference>
<dbReference type="PANTHER" id="PTHR44757:SF2">
    <property type="entry name" value="BIOFILM ARCHITECTURE MAINTENANCE PROTEIN MBAA"/>
    <property type="match status" value="1"/>
</dbReference>
<evidence type="ECO:0000259" key="6">
    <source>
        <dbReference type="PROSITE" id="PS50887"/>
    </source>
</evidence>
<sequence>MNTNTRISLLTPFLDGDYYGKIFVELLNEANKNNTTMFTIQARASLKNPVAFHYQVGTSLMDGWLLMTNPQSVLPIAPELLKKLETSGKPIVTIGYKEDSIKCHSVVIENRLSTKEAILHLIKDHGHQRIAFVGGNEHLDLMERFEGYLEALSDGGIEQDNELVFHVNDALRQGGYLAAEAMLEKGIDFTAIFASTDLNAMGVIEKLQEAGYRIPEDIAVIGFDDLAPAATFNPPLTTVRQSFEDLARAGFDVLYRQINGETIEKTVTKIPTTLVTRVSCGCKDIPQIEQTIDVQKQLIESNTILDNIIKRYSQFVERWASATREKNFNFSNMFGGKTHWGCLALWDKQENLIISQAYSKEGDPAPPIGLRVPIEQFPPIEYLPQIRDNEFIRVQSVKNERGDWGFVAIVGPVDELVLISSADITQVSFTISASALERDELFQQIRLIAEQLEIVSTTTNDGIWDWDITTNQIQWNVRSNDIFSLIGEELPIYYESFMTLIHPKDFYRVKNCFKMHTEKGDYLKIEFRIKGKNEEVLWVYVTGDSIRNQNGQPIRIIGSITNISEKKLAEEQIKHLAFHDGLTGLPNRELGRDRLRLYMEQASRYQYKLGILLIDLDRFKVINDTLGHQAGDKLIQKVAQVLENTIRSSDTISRGIYDDSTVARLGGDEFIVILSHIHDIDELHLVANRIIQKFEEPFNIENHEVFTSASIGISVYPDNGEDFDELTRCADMAMYRAKENGKNQMEIYSSELNSLTVERFTMENQLRKALEHGEFVLNYQPQFNLEKNQIIGFEALVRWKSPDRGLVSPLEFIPLAEETGLIVPIGYWVLKEACRQNKSWLDQGFRCTTVSVNISAKQLQQKDFVEIVKSILEETQLPPANLCLEITESTAILNVENSMSMLIELSELGIDIAIDDFGIGYSSLAILKQLPISDIKIDQSFIRDMDMDKDDAAIVRAIIAMAHSLELTVTAEGVETKEQINILLKEECDYVQGYYFSKPLTAEDCAKFLS</sequence>
<dbReference type="SUPFAM" id="SSF141868">
    <property type="entry name" value="EAL domain-like"/>
    <property type="match status" value="1"/>
</dbReference>
<dbReference type="Gene3D" id="3.20.20.450">
    <property type="entry name" value="EAL domain"/>
    <property type="match status" value="1"/>
</dbReference>
<dbReference type="FunFam" id="3.30.70.270:FF:000001">
    <property type="entry name" value="Diguanylate cyclase domain protein"/>
    <property type="match status" value="1"/>
</dbReference>
<dbReference type="SMART" id="SM00052">
    <property type="entry name" value="EAL"/>
    <property type="match status" value="1"/>
</dbReference>
<dbReference type="InterPro" id="IPR046335">
    <property type="entry name" value="LacI/GalR-like_sensor"/>
</dbReference>
<proteinExistence type="predicted"/>
<dbReference type="Gene3D" id="3.40.50.2300">
    <property type="match status" value="2"/>
</dbReference>
<dbReference type="Pfam" id="PF13377">
    <property type="entry name" value="Peripla_BP_3"/>
    <property type="match status" value="1"/>
</dbReference>
<dbReference type="Gene3D" id="3.30.450.20">
    <property type="entry name" value="PAS domain"/>
    <property type="match status" value="1"/>
</dbReference>
<reference evidence="7" key="1">
    <citation type="submission" date="2019-11" db="EMBL/GenBank/DDBJ databases">
        <authorList>
            <person name="Li J."/>
        </authorList>
    </citation>
    <scope>NUCLEOTIDE SEQUENCE</scope>
    <source>
        <strain evidence="7">B6B</strain>
    </source>
</reference>
<feature type="domain" description="GGDEF" evidence="6">
    <location>
        <begin position="607"/>
        <end position="750"/>
    </location>
</feature>
<dbReference type="InterPro" id="IPR029787">
    <property type="entry name" value="Nucleotide_cyclase"/>
</dbReference>
<dbReference type="InterPro" id="IPR028082">
    <property type="entry name" value="Peripla_BP_I"/>
</dbReference>
<dbReference type="SMART" id="SM00267">
    <property type="entry name" value="GGDEF"/>
    <property type="match status" value="1"/>
</dbReference>
<dbReference type="NCBIfam" id="TIGR00254">
    <property type="entry name" value="GGDEF"/>
    <property type="match status" value="1"/>
</dbReference>
<keyword evidence="1" id="KW-0805">Transcription regulation</keyword>
<dbReference type="InterPro" id="IPR035965">
    <property type="entry name" value="PAS-like_dom_sf"/>
</dbReference>
<dbReference type="PROSITE" id="PS50887">
    <property type="entry name" value="GGDEF"/>
    <property type="match status" value="1"/>
</dbReference>
<dbReference type="Pfam" id="PF08447">
    <property type="entry name" value="PAS_3"/>
    <property type="match status" value="1"/>
</dbReference>
<dbReference type="Proteomes" id="UP000799092">
    <property type="component" value="Unassembled WGS sequence"/>
</dbReference>
<keyword evidence="3" id="KW-0804">Transcription</keyword>
<evidence type="ECO:0000313" key="8">
    <source>
        <dbReference type="Proteomes" id="UP000799092"/>
    </source>
</evidence>
<keyword evidence="2" id="KW-0238">DNA-binding</keyword>
<dbReference type="RefSeq" id="WP_153734817.1">
    <property type="nucleotide sequence ID" value="NZ_WJNG01000001.1"/>
</dbReference>
<dbReference type="PROSITE" id="PS50883">
    <property type="entry name" value="EAL"/>
    <property type="match status" value="1"/>
</dbReference>
<dbReference type="FunFam" id="3.20.20.450:FF:000001">
    <property type="entry name" value="Cyclic di-GMP phosphodiesterase yahA"/>
    <property type="match status" value="1"/>
</dbReference>
<dbReference type="SUPFAM" id="SSF55785">
    <property type="entry name" value="PYP-like sensor domain (PAS domain)"/>
    <property type="match status" value="1"/>
</dbReference>
<dbReference type="CDD" id="cd00130">
    <property type="entry name" value="PAS"/>
    <property type="match status" value="1"/>
</dbReference>
<evidence type="ECO:0000256" key="3">
    <source>
        <dbReference type="ARBA" id="ARBA00023163"/>
    </source>
</evidence>
<organism evidence="7 8">
    <name type="scientific">Aquibacillus halophilus</name>
    <dbReference type="NCBI Taxonomy" id="930132"/>
    <lineage>
        <taxon>Bacteria</taxon>
        <taxon>Bacillati</taxon>
        <taxon>Bacillota</taxon>
        <taxon>Bacilli</taxon>
        <taxon>Bacillales</taxon>
        <taxon>Bacillaceae</taxon>
        <taxon>Aquibacillus</taxon>
    </lineage>
</organism>
<name>A0A6A8DBC1_9BACI</name>
<dbReference type="Pfam" id="PF00563">
    <property type="entry name" value="EAL"/>
    <property type="match status" value="1"/>
</dbReference>
<evidence type="ECO:0000259" key="4">
    <source>
        <dbReference type="PROSITE" id="PS50113"/>
    </source>
</evidence>
<dbReference type="CDD" id="cd06267">
    <property type="entry name" value="PBP1_LacI_sugar_binding-like"/>
    <property type="match status" value="1"/>
</dbReference>
<feature type="domain" description="EAL" evidence="5">
    <location>
        <begin position="759"/>
        <end position="1010"/>
    </location>
</feature>
<gene>
    <name evidence="7" type="ORF">GH741_00485</name>
</gene>
<accession>A0A6A8DBC1</accession>
<dbReference type="InterPro" id="IPR000160">
    <property type="entry name" value="GGDEF_dom"/>
</dbReference>
<dbReference type="CDD" id="cd01949">
    <property type="entry name" value="GGDEF"/>
    <property type="match status" value="1"/>
</dbReference>
<dbReference type="InterPro" id="IPR043128">
    <property type="entry name" value="Rev_trsase/Diguanyl_cyclase"/>
</dbReference>
<dbReference type="PROSITE" id="PS50113">
    <property type="entry name" value="PAC"/>
    <property type="match status" value="1"/>
</dbReference>
<dbReference type="OrthoDB" id="9759607at2"/>
<dbReference type="NCBIfam" id="TIGR00229">
    <property type="entry name" value="sensory_box"/>
    <property type="match status" value="1"/>
</dbReference>
<dbReference type="InterPro" id="IPR000700">
    <property type="entry name" value="PAS-assoc_C"/>
</dbReference>
<dbReference type="InterPro" id="IPR001610">
    <property type="entry name" value="PAC"/>
</dbReference>
<dbReference type="InterPro" id="IPR035919">
    <property type="entry name" value="EAL_sf"/>
</dbReference>
<dbReference type="InterPro" id="IPR013655">
    <property type="entry name" value="PAS_fold_3"/>
</dbReference>
<feature type="domain" description="PAC" evidence="4">
    <location>
        <begin position="523"/>
        <end position="575"/>
    </location>
</feature>